<evidence type="ECO:0000256" key="5">
    <source>
        <dbReference type="RuleBase" id="RU003345"/>
    </source>
</evidence>
<evidence type="ECO:0000313" key="7">
    <source>
        <dbReference type="EMBL" id="KAK0159605.1"/>
    </source>
</evidence>
<dbReference type="FunFam" id="3.40.605.10:FF:000005">
    <property type="entry name" value="Succinate-semialdehyde dehydrogenase I"/>
    <property type="match status" value="1"/>
</dbReference>
<protein>
    <recommendedName>
        <fullName evidence="6">Aldehyde dehydrogenase domain-containing protein</fullName>
    </recommendedName>
</protein>
<gene>
    <name evidence="7" type="ORF">PV327_010701</name>
</gene>
<keyword evidence="8" id="KW-1185">Reference proteome</keyword>
<evidence type="ECO:0000256" key="1">
    <source>
        <dbReference type="ARBA" id="ARBA00005176"/>
    </source>
</evidence>
<keyword evidence="3 5" id="KW-0560">Oxidoreductase</keyword>
<dbReference type="InterPro" id="IPR016162">
    <property type="entry name" value="Ald_DH_N"/>
</dbReference>
<dbReference type="GO" id="GO:0009450">
    <property type="term" value="P:gamma-aminobutyric acid catabolic process"/>
    <property type="evidence" value="ECO:0007669"/>
    <property type="project" value="TreeGrafter"/>
</dbReference>
<name>A0AA39C8U1_MICHY</name>
<comment type="caution">
    <text evidence="7">The sequence shown here is derived from an EMBL/GenBank/DDBJ whole genome shotgun (WGS) entry which is preliminary data.</text>
</comment>
<evidence type="ECO:0000256" key="2">
    <source>
        <dbReference type="ARBA" id="ARBA00009986"/>
    </source>
</evidence>
<dbReference type="Proteomes" id="UP001168972">
    <property type="component" value="Unassembled WGS sequence"/>
</dbReference>
<dbReference type="FunFam" id="3.40.309.10:FF:000004">
    <property type="entry name" value="Succinate-semialdehyde dehydrogenase I"/>
    <property type="match status" value="1"/>
</dbReference>
<dbReference type="Gene3D" id="3.40.309.10">
    <property type="entry name" value="Aldehyde Dehydrogenase, Chain A, domain 2"/>
    <property type="match status" value="1"/>
</dbReference>
<comment type="similarity">
    <text evidence="2 5">Belongs to the aldehyde dehydrogenase family.</text>
</comment>
<dbReference type="PANTHER" id="PTHR43353">
    <property type="entry name" value="SUCCINATE-SEMIALDEHYDE DEHYDROGENASE, MITOCHONDRIAL"/>
    <property type="match status" value="1"/>
</dbReference>
<feature type="domain" description="Aldehyde dehydrogenase" evidence="6">
    <location>
        <begin position="34"/>
        <end position="497"/>
    </location>
</feature>
<dbReference type="InterPro" id="IPR015590">
    <property type="entry name" value="Aldehyde_DH_dom"/>
</dbReference>
<dbReference type="SUPFAM" id="SSF53720">
    <property type="entry name" value="ALDH-like"/>
    <property type="match status" value="1"/>
</dbReference>
<dbReference type="CDD" id="cd07103">
    <property type="entry name" value="ALDH_F5_SSADH_GabD"/>
    <property type="match status" value="1"/>
</dbReference>
<reference evidence="7" key="1">
    <citation type="journal article" date="2023" name="bioRxiv">
        <title>Scaffold-level genome assemblies of two parasitoid biocontrol wasps reveal the parthenogenesis mechanism and an associated novel virus.</title>
        <authorList>
            <person name="Inwood S."/>
            <person name="Skelly J."/>
            <person name="Guhlin J."/>
            <person name="Harrop T."/>
            <person name="Goldson S."/>
            <person name="Dearden P."/>
        </authorList>
    </citation>
    <scope>NUCLEOTIDE SEQUENCE</scope>
    <source>
        <strain evidence="7">Lincoln</strain>
        <tissue evidence="7">Whole body</tissue>
    </source>
</reference>
<feature type="active site" evidence="4">
    <location>
        <position position="273"/>
    </location>
</feature>
<dbReference type="InterPro" id="IPR029510">
    <property type="entry name" value="Ald_DH_CS_GLU"/>
</dbReference>
<accession>A0AA39C8U1</accession>
<dbReference type="InterPro" id="IPR050740">
    <property type="entry name" value="Aldehyde_DH_Superfamily"/>
</dbReference>
<dbReference type="GO" id="GO:0005739">
    <property type="term" value="C:mitochondrion"/>
    <property type="evidence" value="ECO:0007669"/>
    <property type="project" value="TreeGrafter"/>
</dbReference>
<dbReference type="AlphaFoldDB" id="A0AA39C8U1"/>
<organism evidence="7 8">
    <name type="scientific">Microctonus hyperodae</name>
    <name type="common">Parasitoid wasp</name>
    <dbReference type="NCBI Taxonomy" id="165561"/>
    <lineage>
        <taxon>Eukaryota</taxon>
        <taxon>Metazoa</taxon>
        <taxon>Ecdysozoa</taxon>
        <taxon>Arthropoda</taxon>
        <taxon>Hexapoda</taxon>
        <taxon>Insecta</taxon>
        <taxon>Pterygota</taxon>
        <taxon>Neoptera</taxon>
        <taxon>Endopterygota</taxon>
        <taxon>Hymenoptera</taxon>
        <taxon>Apocrita</taxon>
        <taxon>Ichneumonoidea</taxon>
        <taxon>Braconidae</taxon>
        <taxon>Euphorinae</taxon>
        <taxon>Microctonus</taxon>
    </lineage>
</organism>
<dbReference type="Gene3D" id="3.40.605.10">
    <property type="entry name" value="Aldehyde Dehydrogenase, Chain A, domain 1"/>
    <property type="match status" value="1"/>
</dbReference>
<dbReference type="Pfam" id="PF00171">
    <property type="entry name" value="Aldedh"/>
    <property type="match status" value="1"/>
</dbReference>
<dbReference type="GO" id="GO:0004777">
    <property type="term" value="F:succinate-semialdehyde dehydrogenase (NAD+) activity"/>
    <property type="evidence" value="ECO:0007669"/>
    <property type="project" value="TreeGrafter"/>
</dbReference>
<comment type="pathway">
    <text evidence="1">Amino-acid degradation; 4-aminobutanoate degradation.</text>
</comment>
<proteinExistence type="inferred from homology"/>
<evidence type="ECO:0000313" key="8">
    <source>
        <dbReference type="Proteomes" id="UP001168972"/>
    </source>
</evidence>
<dbReference type="PANTHER" id="PTHR43353:SF5">
    <property type="entry name" value="SUCCINATE-SEMIALDEHYDE DEHYDROGENASE, MITOCHONDRIAL"/>
    <property type="match status" value="1"/>
</dbReference>
<dbReference type="InterPro" id="IPR016161">
    <property type="entry name" value="Ald_DH/histidinol_DH"/>
</dbReference>
<evidence type="ECO:0000259" key="6">
    <source>
        <dbReference type="Pfam" id="PF00171"/>
    </source>
</evidence>
<reference evidence="7" key="2">
    <citation type="submission" date="2023-03" db="EMBL/GenBank/DDBJ databases">
        <authorList>
            <person name="Inwood S.N."/>
            <person name="Skelly J.G."/>
            <person name="Guhlin J."/>
            <person name="Harrop T.W.R."/>
            <person name="Goldson S.G."/>
            <person name="Dearden P.K."/>
        </authorList>
    </citation>
    <scope>NUCLEOTIDE SEQUENCE</scope>
    <source>
        <strain evidence="7">Lincoln</strain>
        <tissue evidence="7">Whole body</tissue>
    </source>
</reference>
<dbReference type="PROSITE" id="PS00687">
    <property type="entry name" value="ALDEHYDE_DEHYDR_GLU"/>
    <property type="match status" value="1"/>
</dbReference>
<evidence type="ECO:0000256" key="4">
    <source>
        <dbReference type="PROSITE-ProRule" id="PRU10007"/>
    </source>
</evidence>
<sequence>MFLSKKILKSTLKLNNFQRNMSLIKNKAYINGKWTSALNNETFNVLNPVDKSIIGSVPDMNCDDVNLAINSATEAFKTFSKTTAKERSDLLRSWYNLMVKNSEELANILTQENGKSLAESRAEIKYGNSFVEWFSEETRRINGEILQEPMRNRKLMILKQPIGPVALITPWNFPHAMITRKVGAAIAAGCTCVIKPSEDTPLTALALAKLAEDAGFPPGVMNFITTNLNNSPQIGKLLCEDKNIRAISFTGSTAVGKILYQQSASTMKRLSLELGGNAPFIVFESANIDLAVGGAMQCKFRNTGQTCVSANRFFVHNSRFDEFLQKFVDKISQDIKMGDGKKNNITHGPLIKQSQIDMIDHLVIDAINKGAKLHCGGKKLSDLGPLFYAPTVLTEVNRDMEIYHREIFGPVAVIHKFNDENDVLNEANSVNVGLAGYFYSEDLSQIFRVANKMEVGMIGANEGLISCAEAAFGGVKESGIGREGSKHGVDDFLDIKYLCIGNIKY</sequence>
<dbReference type="EMBL" id="JAQQBR010001836">
    <property type="protein sequence ID" value="KAK0159605.1"/>
    <property type="molecule type" value="Genomic_DNA"/>
</dbReference>
<dbReference type="InterPro" id="IPR016163">
    <property type="entry name" value="Ald_DH_C"/>
</dbReference>
<evidence type="ECO:0000256" key="3">
    <source>
        <dbReference type="ARBA" id="ARBA00023002"/>
    </source>
</evidence>